<proteinExistence type="predicted"/>
<evidence type="ECO:0000313" key="3">
    <source>
        <dbReference type="Proteomes" id="UP000482800"/>
    </source>
</evidence>
<dbReference type="RefSeq" id="WP_371872250.1">
    <property type="nucleotide sequence ID" value="NZ_BAABGO010000033.1"/>
</dbReference>
<protein>
    <submittedName>
        <fullName evidence="2">Uncharacterized protein</fullName>
    </submittedName>
</protein>
<dbReference type="NCBIfam" id="NF046112">
    <property type="entry name" value="MSMEG_6209_Nter"/>
    <property type="match status" value="1"/>
</dbReference>
<sequence length="123" mass="13535">MSTAQDPPQTPARLGPPGTAPREDAADGTSAYEEQIAGIVDRLQQRYPRAAVSGLDLEGRVRGAYRQFDTARVRTFVTILVERLVRRSIEEPSLAVPNPVAASSGLRSPWRSSRRTRRHVPST</sequence>
<dbReference type="EMBL" id="BLPF01000003">
    <property type="protein sequence ID" value="GFJ83834.1"/>
    <property type="molecule type" value="Genomic_DNA"/>
</dbReference>
<gene>
    <name evidence="2" type="ORF">Phou_080140</name>
</gene>
<evidence type="ECO:0000256" key="1">
    <source>
        <dbReference type="SAM" id="MobiDB-lite"/>
    </source>
</evidence>
<evidence type="ECO:0000313" key="2">
    <source>
        <dbReference type="EMBL" id="GFJ83834.1"/>
    </source>
</evidence>
<reference evidence="2 3" key="2">
    <citation type="submission" date="2020-03" db="EMBL/GenBank/DDBJ databases">
        <authorList>
            <person name="Ichikawa N."/>
            <person name="Kimura A."/>
            <person name="Kitahashi Y."/>
            <person name="Uohara A."/>
        </authorList>
    </citation>
    <scope>NUCLEOTIDE SEQUENCE [LARGE SCALE GENOMIC DNA]</scope>
    <source>
        <strain evidence="2 3">NBRC 108639</strain>
    </source>
</reference>
<dbReference type="Proteomes" id="UP000482800">
    <property type="component" value="Unassembled WGS sequence"/>
</dbReference>
<dbReference type="AlphaFoldDB" id="A0A6V8KJ14"/>
<feature type="region of interest" description="Disordered" evidence="1">
    <location>
        <begin position="1"/>
        <end position="30"/>
    </location>
</feature>
<comment type="caution">
    <text evidence="2">The sequence shown here is derived from an EMBL/GenBank/DDBJ whole genome shotgun (WGS) entry which is preliminary data.</text>
</comment>
<accession>A0A6V8KJ14</accession>
<reference evidence="2 3" key="1">
    <citation type="submission" date="2020-03" db="EMBL/GenBank/DDBJ databases">
        <title>Whole genome shotgun sequence of Phytohabitans houttuyneae NBRC 108639.</title>
        <authorList>
            <person name="Komaki H."/>
            <person name="Tamura T."/>
        </authorList>
    </citation>
    <scope>NUCLEOTIDE SEQUENCE [LARGE SCALE GENOMIC DNA]</scope>
    <source>
        <strain evidence="2 3">NBRC 108639</strain>
    </source>
</reference>
<organism evidence="2 3">
    <name type="scientific">Phytohabitans houttuyneae</name>
    <dbReference type="NCBI Taxonomy" id="1076126"/>
    <lineage>
        <taxon>Bacteria</taxon>
        <taxon>Bacillati</taxon>
        <taxon>Actinomycetota</taxon>
        <taxon>Actinomycetes</taxon>
        <taxon>Micromonosporales</taxon>
        <taxon>Micromonosporaceae</taxon>
    </lineage>
</organism>
<keyword evidence="3" id="KW-1185">Reference proteome</keyword>
<feature type="region of interest" description="Disordered" evidence="1">
    <location>
        <begin position="92"/>
        <end position="123"/>
    </location>
</feature>
<dbReference type="Gene3D" id="1.10.8.1060">
    <property type="entry name" value="Corynebacterium glutamicum thioredoxin-dependent arsenate reductase, N-terminal domain"/>
    <property type="match status" value="1"/>
</dbReference>
<name>A0A6V8KJ14_9ACTN</name>
<feature type="compositionally biased region" description="Basic residues" evidence="1">
    <location>
        <begin position="112"/>
        <end position="123"/>
    </location>
</feature>